<dbReference type="Proteomes" id="UP000694480">
    <property type="component" value="Unassembled WGS sequence"/>
</dbReference>
<sequence length="144" mass="17090">MFTENLPYKLSEQMRFEYNRRLSDINYFISGRYDYYAHLKKDIETIQLLLALSIFYKRVLSNFDSATKFTSRVVFKSEAVSVQLGTYDLSANEIFKLNKTVLTFKKLMEEYSIPLGLFEYLETKELLRKIKVYKDGLDRNKDNG</sequence>
<gene>
    <name evidence="1" type="ORF">IC612_06510</name>
</gene>
<evidence type="ECO:0000313" key="1">
    <source>
        <dbReference type="EMBL" id="MBF5027447.1"/>
    </source>
</evidence>
<comment type="caution">
    <text evidence="1">The sequence shown here is derived from an EMBL/GenBank/DDBJ whole genome shotgun (WGS) entry which is preliminary data.</text>
</comment>
<reference evidence="1" key="1">
    <citation type="submission" date="2020-11" db="EMBL/GenBank/DDBJ databases">
        <title>Genome seq and assembly of Planobacterium sp.</title>
        <authorList>
            <person name="Chhetri G."/>
        </authorList>
    </citation>
    <scope>NUCLEOTIDE SEQUENCE</scope>
    <source>
        <strain evidence="1">GCR5</strain>
    </source>
</reference>
<organism evidence="1 2">
    <name type="scientific">Planobacterium oryzisoli</name>
    <dbReference type="NCBI Taxonomy" id="2771435"/>
    <lineage>
        <taxon>Bacteria</taxon>
        <taxon>Pseudomonadati</taxon>
        <taxon>Bacteroidota</taxon>
        <taxon>Flavobacteriia</taxon>
        <taxon>Flavobacteriales</taxon>
        <taxon>Weeksellaceae</taxon>
        <taxon>Chryseobacterium group</taxon>
        <taxon>Chryseobacterium</taxon>
    </lineage>
</organism>
<name>A0A930YW18_9FLAO</name>
<proteinExistence type="predicted"/>
<dbReference type="AlphaFoldDB" id="A0A930YW18"/>
<keyword evidence="2" id="KW-1185">Reference proteome</keyword>
<dbReference type="EMBL" id="JADKYY010000007">
    <property type="protein sequence ID" value="MBF5027447.1"/>
    <property type="molecule type" value="Genomic_DNA"/>
</dbReference>
<accession>A0A930YW18</accession>
<evidence type="ECO:0000313" key="2">
    <source>
        <dbReference type="Proteomes" id="UP000694480"/>
    </source>
</evidence>
<protein>
    <submittedName>
        <fullName evidence="1">Uncharacterized protein</fullName>
    </submittedName>
</protein>